<feature type="region of interest" description="Disordered" evidence="5">
    <location>
        <begin position="288"/>
        <end position="310"/>
    </location>
</feature>
<feature type="domain" description="PNPLA" evidence="6">
    <location>
        <begin position="5"/>
        <end position="175"/>
    </location>
</feature>
<dbReference type="Gene3D" id="3.40.1090.10">
    <property type="entry name" value="Cytosolic phospholipase A2 catalytic domain"/>
    <property type="match status" value="2"/>
</dbReference>
<evidence type="ECO:0000256" key="5">
    <source>
        <dbReference type="SAM" id="MobiDB-lite"/>
    </source>
</evidence>
<dbReference type="RefSeq" id="WP_184482146.1">
    <property type="nucleotide sequence ID" value="NZ_JACHIV010000001.1"/>
</dbReference>
<dbReference type="GO" id="GO:0016787">
    <property type="term" value="F:hydrolase activity"/>
    <property type="evidence" value="ECO:0007669"/>
    <property type="project" value="UniProtKB-UniRule"/>
</dbReference>
<dbReference type="Proteomes" id="UP000580474">
    <property type="component" value="Unassembled WGS sequence"/>
</dbReference>
<dbReference type="Pfam" id="PF01734">
    <property type="entry name" value="Patatin"/>
    <property type="match status" value="1"/>
</dbReference>
<evidence type="ECO:0000256" key="2">
    <source>
        <dbReference type="ARBA" id="ARBA00022963"/>
    </source>
</evidence>
<dbReference type="InterPro" id="IPR050301">
    <property type="entry name" value="NTE"/>
</dbReference>
<dbReference type="GO" id="GO:0016042">
    <property type="term" value="P:lipid catabolic process"/>
    <property type="evidence" value="ECO:0007669"/>
    <property type="project" value="UniProtKB-UniRule"/>
</dbReference>
<evidence type="ECO:0000313" key="8">
    <source>
        <dbReference type="Proteomes" id="UP000580474"/>
    </source>
</evidence>
<keyword evidence="8" id="KW-1185">Reference proteome</keyword>
<feature type="short sequence motif" description="DGA/G" evidence="4">
    <location>
        <begin position="162"/>
        <end position="164"/>
    </location>
</feature>
<evidence type="ECO:0000256" key="3">
    <source>
        <dbReference type="ARBA" id="ARBA00023098"/>
    </source>
</evidence>
<organism evidence="7 8">
    <name type="scientific">Saccharopolyspora gloriosae</name>
    <dbReference type="NCBI Taxonomy" id="455344"/>
    <lineage>
        <taxon>Bacteria</taxon>
        <taxon>Bacillati</taxon>
        <taxon>Actinomycetota</taxon>
        <taxon>Actinomycetes</taxon>
        <taxon>Pseudonocardiales</taxon>
        <taxon>Pseudonocardiaceae</taxon>
        <taxon>Saccharopolyspora</taxon>
    </lineage>
</organism>
<feature type="active site" description="Proton acceptor" evidence="4">
    <location>
        <position position="162"/>
    </location>
</feature>
<reference evidence="7 8" key="1">
    <citation type="submission" date="2020-08" db="EMBL/GenBank/DDBJ databases">
        <title>Sequencing the genomes of 1000 actinobacteria strains.</title>
        <authorList>
            <person name="Klenk H.-P."/>
        </authorList>
    </citation>
    <scope>NUCLEOTIDE SEQUENCE [LARGE SCALE GENOMIC DNA]</scope>
    <source>
        <strain evidence="7 8">DSM 45582</strain>
    </source>
</reference>
<sequence>MRTAWVMPGGSTFGAVQAGLATALFEAGVEPDLLIGTSAGSLNAAWLARDPSRRGASELRELWRTMRRSDIFPIQPSRIIAGKLGITNHLMASSGLARWVHRTLPYRTFEQAEIPLTVTATDVDTGAAVYFDQGPLLPALVASCSIPGLFPPLKVNDRWLVDGGAAAFMPISKAVELGAERVFVLPCGGDEPFSWQQPRRRGVGSVATVPAPLTPPRTVSGVNGAALGAAMLASARLDLQLNSTRCDLYVLPAPSTAGLSQYSFSHSAALIDASWRIAEAWYPRARPLAAGPVDSSGNPEQTQPPLATYS</sequence>
<dbReference type="InterPro" id="IPR002641">
    <property type="entry name" value="PNPLA_dom"/>
</dbReference>
<dbReference type="PANTHER" id="PTHR14226:SF57">
    <property type="entry name" value="BLR7027 PROTEIN"/>
    <property type="match status" value="1"/>
</dbReference>
<feature type="active site" description="Nucleophile" evidence="4">
    <location>
        <position position="38"/>
    </location>
</feature>
<dbReference type="CDD" id="cd07209">
    <property type="entry name" value="Pat_hypo_Ecoli_Z1214_like"/>
    <property type="match status" value="1"/>
</dbReference>
<evidence type="ECO:0000256" key="1">
    <source>
        <dbReference type="ARBA" id="ARBA00022801"/>
    </source>
</evidence>
<keyword evidence="1 4" id="KW-0378">Hydrolase</keyword>
<dbReference type="EMBL" id="JACHIV010000001">
    <property type="protein sequence ID" value="MBB5071652.1"/>
    <property type="molecule type" value="Genomic_DNA"/>
</dbReference>
<proteinExistence type="predicted"/>
<dbReference type="PROSITE" id="PS51635">
    <property type="entry name" value="PNPLA"/>
    <property type="match status" value="1"/>
</dbReference>
<gene>
    <name evidence="7" type="ORF">BJ969_004740</name>
</gene>
<comment type="caution">
    <text evidence="7">The sequence shown here is derived from an EMBL/GenBank/DDBJ whole genome shotgun (WGS) entry which is preliminary data.</text>
</comment>
<feature type="compositionally biased region" description="Polar residues" evidence="5">
    <location>
        <begin position="295"/>
        <end position="310"/>
    </location>
</feature>
<dbReference type="AlphaFoldDB" id="A0A840NRB8"/>
<evidence type="ECO:0000259" key="6">
    <source>
        <dbReference type="PROSITE" id="PS51635"/>
    </source>
</evidence>
<keyword evidence="2 4" id="KW-0442">Lipid degradation</keyword>
<keyword evidence="3 4" id="KW-0443">Lipid metabolism</keyword>
<evidence type="ECO:0000313" key="7">
    <source>
        <dbReference type="EMBL" id="MBB5071652.1"/>
    </source>
</evidence>
<dbReference type="SUPFAM" id="SSF52151">
    <property type="entry name" value="FabD/lysophospholipase-like"/>
    <property type="match status" value="1"/>
</dbReference>
<evidence type="ECO:0000256" key="4">
    <source>
        <dbReference type="PROSITE-ProRule" id="PRU01161"/>
    </source>
</evidence>
<dbReference type="InterPro" id="IPR016035">
    <property type="entry name" value="Acyl_Trfase/lysoPLipase"/>
</dbReference>
<comment type="caution">
    <text evidence="4">Lacks conserved residue(s) required for the propagation of feature annotation.</text>
</comment>
<feature type="short sequence motif" description="GXSXG" evidence="4">
    <location>
        <begin position="36"/>
        <end position="40"/>
    </location>
</feature>
<protein>
    <submittedName>
        <fullName evidence="7">NTE family protein</fullName>
    </submittedName>
</protein>
<name>A0A840NRB8_9PSEU</name>
<dbReference type="PANTHER" id="PTHR14226">
    <property type="entry name" value="NEUROPATHY TARGET ESTERASE/SWISS CHEESE D.MELANOGASTER"/>
    <property type="match status" value="1"/>
</dbReference>
<accession>A0A840NRB8</accession>